<gene>
    <name evidence="2" type="ORF">BC936DRAFT_138098</name>
</gene>
<dbReference type="AlphaFoldDB" id="A0A433DIQ1"/>
<feature type="region of interest" description="Disordered" evidence="1">
    <location>
        <begin position="24"/>
        <end position="57"/>
    </location>
</feature>
<keyword evidence="3" id="KW-1185">Reference proteome</keyword>
<name>A0A433DIQ1_9FUNG</name>
<organism evidence="2 3">
    <name type="scientific">Jimgerdemannia flammicorona</name>
    <dbReference type="NCBI Taxonomy" id="994334"/>
    <lineage>
        <taxon>Eukaryota</taxon>
        <taxon>Fungi</taxon>
        <taxon>Fungi incertae sedis</taxon>
        <taxon>Mucoromycota</taxon>
        <taxon>Mucoromycotina</taxon>
        <taxon>Endogonomycetes</taxon>
        <taxon>Endogonales</taxon>
        <taxon>Endogonaceae</taxon>
        <taxon>Jimgerdemannia</taxon>
    </lineage>
</organism>
<dbReference type="OrthoDB" id="6500128at2759"/>
<evidence type="ECO:0000256" key="1">
    <source>
        <dbReference type="SAM" id="MobiDB-lite"/>
    </source>
</evidence>
<protein>
    <submittedName>
        <fullName evidence="2">Uncharacterized protein</fullName>
    </submittedName>
</protein>
<evidence type="ECO:0000313" key="3">
    <source>
        <dbReference type="Proteomes" id="UP000268093"/>
    </source>
</evidence>
<sequence length="104" mass="11468">MYHPGYESIIGERGLKLSGGEKVNSLVPTHLHPPPSSSPHLLPNSATSGYRAHVPQKPADFVLRRGNLGTRLDHGALTPELAGNHDQGPYHYRNCAPTIHHRRR</sequence>
<dbReference type="EMBL" id="RBNI01001244">
    <property type="protein sequence ID" value="RUP50689.1"/>
    <property type="molecule type" value="Genomic_DNA"/>
</dbReference>
<evidence type="ECO:0000313" key="2">
    <source>
        <dbReference type="EMBL" id="RUP50689.1"/>
    </source>
</evidence>
<reference evidence="2 3" key="1">
    <citation type="journal article" date="2018" name="New Phytol.">
        <title>Phylogenomics of Endogonaceae and evolution of mycorrhizas within Mucoromycota.</title>
        <authorList>
            <person name="Chang Y."/>
            <person name="Desiro A."/>
            <person name="Na H."/>
            <person name="Sandor L."/>
            <person name="Lipzen A."/>
            <person name="Clum A."/>
            <person name="Barry K."/>
            <person name="Grigoriev I.V."/>
            <person name="Martin F.M."/>
            <person name="Stajich J.E."/>
            <person name="Smith M.E."/>
            <person name="Bonito G."/>
            <person name="Spatafora J.W."/>
        </authorList>
    </citation>
    <scope>NUCLEOTIDE SEQUENCE [LARGE SCALE GENOMIC DNA]</scope>
    <source>
        <strain evidence="2 3">GMNB39</strain>
    </source>
</reference>
<feature type="region of interest" description="Disordered" evidence="1">
    <location>
        <begin position="78"/>
        <end position="104"/>
    </location>
</feature>
<comment type="caution">
    <text evidence="2">The sequence shown here is derived from an EMBL/GenBank/DDBJ whole genome shotgun (WGS) entry which is preliminary data.</text>
</comment>
<accession>A0A433DIQ1</accession>
<proteinExistence type="predicted"/>
<dbReference type="Proteomes" id="UP000268093">
    <property type="component" value="Unassembled WGS sequence"/>
</dbReference>